<dbReference type="InterPro" id="IPR036063">
    <property type="entry name" value="Smr_dom_sf"/>
</dbReference>
<sequence length="526" mass="56823">MIRPIAEYIINSLELLALLDVIFAKAALARAMRANPPVISKDGVITITKARHPLIPATQVVPIDLKLGGGVNTLIVTGPNTGGKTVTLKTLGLFSVMAQSGLLLPAEKAGLVIFKTVFADIGDEQSIEQSLSTFSSHMKNIVALLEAADGESLVLLDELGAGTDPNEGAALAMAVLDELNKRGCMTMATTHYSELKAFALTRPGMQNASMEFDVETLRPTYKLFIGIPGKSNAFEISKKLGLGDYIIDAARKFLKHEDVRFEDVLSSAEQQRKLAEREREEAQKARAELDALRLEAERERAAIEERREKQLLKAKDEARVIIKRARDEAEQIIKDLRAEAAVGSAREKKIQQARDRLRRNEDDLSGHIEAVTGGKALGSVQVGQSVLVSSIGQKAVVLEKPDAKGDVLVQAGIIKMKAALEDLRAVDEPKPSVSAQARASIDRTGAARMELDVRGKTLGEALVDVDAYLDSAFLAGLNEVCIIHGKGMGVLRDGITKHLKAHTHVKTARLGNYGEGENGVTIVTLK</sequence>
<evidence type="ECO:0000256" key="7">
    <source>
        <dbReference type="SAM" id="Coils"/>
    </source>
</evidence>
<keyword evidence="7" id="KW-0175">Coiled coil</keyword>
<dbReference type="GO" id="GO:0004519">
    <property type="term" value="F:endonuclease activity"/>
    <property type="evidence" value="ECO:0007669"/>
    <property type="project" value="UniProtKB-KW"/>
</dbReference>
<keyword evidence="6" id="KW-0238">DNA-binding</keyword>
<dbReference type="PROSITE" id="PS00486">
    <property type="entry name" value="DNA_MISMATCH_REPAIR_2"/>
    <property type="match status" value="1"/>
</dbReference>
<gene>
    <name evidence="9" type="primary">mutS2_36</name>
    <name evidence="9" type="ORF">SDC9_113338</name>
</gene>
<evidence type="ECO:0000256" key="2">
    <source>
        <dbReference type="ARBA" id="ARBA00022741"/>
    </source>
</evidence>
<keyword evidence="5" id="KW-0694">RNA-binding</keyword>
<accession>A0A645BPC1</accession>
<dbReference type="GO" id="GO:0019843">
    <property type="term" value="F:rRNA binding"/>
    <property type="evidence" value="ECO:0007669"/>
    <property type="project" value="UniProtKB-KW"/>
</dbReference>
<dbReference type="AlphaFoldDB" id="A0A645BPC1"/>
<dbReference type="GO" id="GO:0140664">
    <property type="term" value="F:ATP-dependent DNA damage sensor activity"/>
    <property type="evidence" value="ECO:0007669"/>
    <property type="project" value="InterPro"/>
</dbReference>
<dbReference type="InterPro" id="IPR046893">
    <property type="entry name" value="MSSS"/>
</dbReference>
<keyword evidence="9" id="KW-0540">Nuclease</keyword>
<dbReference type="Pfam" id="PF01713">
    <property type="entry name" value="Smr"/>
    <property type="match status" value="1"/>
</dbReference>
<dbReference type="GO" id="GO:0030983">
    <property type="term" value="F:mismatched DNA binding"/>
    <property type="evidence" value="ECO:0007669"/>
    <property type="project" value="InterPro"/>
</dbReference>
<feature type="domain" description="Smr" evidence="8">
    <location>
        <begin position="451"/>
        <end position="526"/>
    </location>
</feature>
<proteinExistence type="predicted"/>
<dbReference type="Pfam" id="PF20297">
    <property type="entry name" value="MSSS"/>
    <property type="match status" value="1"/>
</dbReference>
<dbReference type="GO" id="GO:0045910">
    <property type="term" value="P:negative regulation of DNA recombination"/>
    <property type="evidence" value="ECO:0007669"/>
    <property type="project" value="InterPro"/>
</dbReference>
<keyword evidence="2" id="KW-0547">Nucleotide-binding</keyword>
<feature type="coiled-coil region" evidence="7">
    <location>
        <begin position="265"/>
        <end position="339"/>
    </location>
</feature>
<dbReference type="CDD" id="cd03280">
    <property type="entry name" value="ABC_MutS2"/>
    <property type="match status" value="1"/>
</dbReference>
<dbReference type="GO" id="GO:0016887">
    <property type="term" value="F:ATP hydrolysis activity"/>
    <property type="evidence" value="ECO:0007669"/>
    <property type="project" value="InterPro"/>
</dbReference>
<protein>
    <submittedName>
        <fullName evidence="9">Endonuclease MutS2</fullName>
        <ecNumber evidence="9">3.1.-.-</ecNumber>
    </submittedName>
</protein>
<dbReference type="SMART" id="SM00534">
    <property type="entry name" value="MUTSac"/>
    <property type="match status" value="1"/>
</dbReference>
<dbReference type="PANTHER" id="PTHR48466:SF2">
    <property type="entry name" value="OS10G0509000 PROTEIN"/>
    <property type="match status" value="1"/>
</dbReference>
<evidence type="ECO:0000256" key="5">
    <source>
        <dbReference type="ARBA" id="ARBA00022884"/>
    </source>
</evidence>
<dbReference type="EC" id="3.1.-.-" evidence="9"/>
<keyword evidence="1" id="KW-0699">rRNA-binding</keyword>
<keyword evidence="4" id="KW-0067">ATP-binding</keyword>
<dbReference type="InterPro" id="IPR045076">
    <property type="entry name" value="MutS"/>
</dbReference>
<keyword evidence="3 9" id="KW-0378">Hydrolase</keyword>
<dbReference type="Gene3D" id="3.30.1370.110">
    <property type="match status" value="1"/>
</dbReference>
<dbReference type="GO" id="GO:0005524">
    <property type="term" value="F:ATP binding"/>
    <property type="evidence" value="ECO:0007669"/>
    <property type="project" value="UniProtKB-KW"/>
</dbReference>
<organism evidence="9">
    <name type="scientific">bioreactor metagenome</name>
    <dbReference type="NCBI Taxonomy" id="1076179"/>
    <lineage>
        <taxon>unclassified sequences</taxon>
        <taxon>metagenomes</taxon>
        <taxon>ecological metagenomes</taxon>
    </lineage>
</organism>
<dbReference type="NCBIfam" id="TIGR01069">
    <property type="entry name" value="mutS2"/>
    <property type="match status" value="1"/>
</dbReference>
<dbReference type="InterPro" id="IPR005747">
    <property type="entry name" value="MutS2"/>
</dbReference>
<dbReference type="SUPFAM" id="SSF160443">
    <property type="entry name" value="SMR domain-like"/>
    <property type="match status" value="1"/>
</dbReference>
<dbReference type="SUPFAM" id="SSF52540">
    <property type="entry name" value="P-loop containing nucleoside triphosphate hydrolases"/>
    <property type="match status" value="1"/>
</dbReference>
<comment type="caution">
    <text evidence="9">The sequence shown here is derived from an EMBL/GenBank/DDBJ whole genome shotgun (WGS) entry which is preliminary data.</text>
</comment>
<dbReference type="InterPro" id="IPR000432">
    <property type="entry name" value="DNA_mismatch_repair_MutS_C"/>
</dbReference>
<evidence type="ECO:0000256" key="6">
    <source>
        <dbReference type="ARBA" id="ARBA00023125"/>
    </source>
</evidence>
<dbReference type="CDD" id="cd06503">
    <property type="entry name" value="ATP-synt_Fo_b"/>
    <property type="match status" value="1"/>
</dbReference>
<dbReference type="FunFam" id="3.40.50.300:FF:000830">
    <property type="entry name" value="Endonuclease MutS2"/>
    <property type="match status" value="1"/>
</dbReference>
<evidence type="ECO:0000256" key="4">
    <source>
        <dbReference type="ARBA" id="ARBA00022840"/>
    </source>
</evidence>
<evidence type="ECO:0000256" key="1">
    <source>
        <dbReference type="ARBA" id="ARBA00022730"/>
    </source>
</evidence>
<keyword evidence="9" id="KW-0255">Endonuclease</keyword>
<dbReference type="Gene3D" id="3.40.50.300">
    <property type="entry name" value="P-loop containing nucleotide triphosphate hydrolases"/>
    <property type="match status" value="1"/>
</dbReference>
<dbReference type="InterPro" id="IPR027417">
    <property type="entry name" value="P-loop_NTPase"/>
</dbReference>
<dbReference type="SMART" id="SM00463">
    <property type="entry name" value="SMR"/>
    <property type="match status" value="1"/>
</dbReference>
<dbReference type="EMBL" id="VSSQ01021079">
    <property type="protein sequence ID" value="MPM66431.1"/>
    <property type="molecule type" value="Genomic_DNA"/>
</dbReference>
<name>A0A645BPC1_9ZZZZ</name>
<evidence type="ECO:0000256" key="3">
    <source>
        <dbReference type="ARBA" id="ARBA00022801"/>
    </source>
</evidence>
<dbReference type="PANTHER" id="PTHR48466">
    <property type="entry name" value="OS10G0509000 PROTEIN-RELATED"/>
    <property type="match status" value="1"/>
</dbReference>
<reference evidence="9" key="1">
    <citation type="submission" date="2019-08" db="EMBL/GenBank/DDBJ databases">
        <authorList>
            <person name="Kucharzyk K."/>
            <person name="Murdoch R.W."/>
            <person name="Higgins S."/>
            <person name="Loffler F."/>
        </authorList>
    </citation>
    <scope>NUCLEOTIDE SEQUENCE</scope>
</reference>
<dbReference type="Pfam" id="PF00488">
    <property type="entry name" value="MutS_V"/>
    <property type="match status" value="1"/>
</dbReference>
<dbReference type="InterPro" id="IPR002625">
    <property type="entry name" value="Smr_dom"/>
</dbReference>
<dbReference type="GO" id="GO:0006298">
    <property type="term" value="P:mismatch repair"/>
    <property type="evidence" value="ECO:0007669"/>
    <property type="project" value="InterPro"/>
</dbReference>
<evidence type="ECO:0000259" key="8">
    <source>
        <dbReference type="PROSITE" id="PS50828"/>
    </source>
</evidence>
<dbReference type="PROSITE" id="PS50828">
    <property type="entry name" value="SMR"/>
    <property type="match status" value="1"/>
</dbReference>
<evidence type="ECO:0000313" key="9">
    <source>
        <dbReference type="EMBL" id="MPM66431.1"/>
    </source>
</evidence>